<evidence type="ECO:0000313" key="2">
    <source>
        <dbReference type="EnsemblFungi" id="EJT72524"/>
    </source>
</evidence>
<name>J3P793_GAET3</name>
<dbReference type="AlphaFoldDB" id="J3P793"/>
<proteinExistence type="predicted"/>
<sequence length="65" mass="7517">METPNCRNLTNDPEFYQVPACSKVWFSSLDKWSLYRRCNLGLTTEGACKGAPTIDKTWKFPEQKN</sequence>
<dbReference type="EMBL" id="GL385399">
    <property type="protein sequence ID" value="EJT72524.1"/>
    <property type="molecule type" value="Genomic_DNA"/>
</dbReference>
<dbReference type="VEuPathDB" id="FungiDB:GGTG_09389"/>
<evidence type="ECO:0000313" key="1">
    <source>
        <dbReference type="EMBL" id="EJT72524.1"/>
    </source>
</evidence>
<accession>J3P793</accession>
<organism evidence="1">
    <name type="scientific">Gaeumannomyces tritici (strain R3-111a-1)</name>
    <name type="common">Wheat and barley take-all root rot fungus</name>
    <name type="synonym">Gaeumannomyces graminis var. tritici</name>
    <dbReference type="NCBI Taxonomy" id="644352"/>
    <lineage>
        <taxon>Eukaryota</taxon>
        <taxon>Fungi</taxon>
        <taxon>Dikarya</taxon>
        <taxon>Ascomycota</taxon>
        <taxon>Pezizomycotina</taxon>
        <taxon>Sordariomycetes</taxon>
        <taxon>Sordariomycetidae</taxon>
        <taxon>Magnaporthales</taxon>
        <taxon>Magnaporthaceae</taxon>
        <taxon>Gaeumannomyces</taxon>
    </lineage>
</organism>
<dbReference type="GeneID" id="20349847"/>
<reference evidence="2" key="5">
    <citation type="submission" date="2018-04" db="UniProtKB">
        <authorList>
            <consortium name="EnsemblFungi"/>
        </authorList>
    </citation>
    <scope>IDENTIFICATION</scope>
    <source>
        <strain evidence="2">R3-111a-1</strain>
    </source>
</reference>
<dbReference type="EnsemblFungi" id="EJT72524">
    <property type="protein sequence ID" value="EJT72524"/>
    <property type="gene ID" value="GGTG_09389"/>
</dbReference>
<reference evidence="2" key="4">
    <citation type="journal article" date="2015" name="G3 (Bethesda)">
        <title>Genome sequences of three phytopathogenic species of the Magnaporthaceae family of fungi.</title>
        <authorList>
            <person name="Okagaki L.H."/>
            <person name="Nunes C.C."/>
            <person name="Sailsbery J."/>
            <person name="Clay B."/>
            <person name="Brown D."/>
            <person name="John T."/>
            <person name="Oh Y."/>
            <person name="Young N."/>
            <person name="Fitzgerald M."/>
            <person name="Haas B.J."/>
            <person name="Zeng Q."/>
            <person name="Young S."/>
            <person name="Adiconis X."/>
            <person name="Fan L."/>
            <person name="Levin J.Z."/>
            <person name="Mitchell T.K."/>
            <person name="Okubara P.A."/>
            <person name="Farman M.L."/>
            <person name="Kohn L.M."/>
            <person name="Birren B."/>
            <person name="Ma L.-J."/>
            <person name="Dean R.A."/>
        </authorList>
    </citation>
    <scope>NUCLEOTIDE SEQUENCE</scope>
    <source>
        <strain evidence="2">R3-111a-1</strain>
    </source>
</reference>
<dbReference type="Proteomes" id="UP000006039">
    <property type="component" value="Unassembled WGS sequence"/>
</dbReference>
<dbReference type="RefSeq" id="XP_009225498.1">
    <property type="nucleotide sequence ID" value="XM_009227234.1"/>
</dbReference>
<evidence type="ECO:0000313" key="3">
    <source>
        <dbReference type="Proteomes" id="UP000006039"/>
    </source>
</evidence>
<reference evidence="1" key="2">
    <citation type="submission" date="2010-07" db="EMBL/GenBank/DDBJ databases">
        <authorList>
            <consortium name="The Broad Institute Genome Sequencing Platform"/>
            <consortium name="Broad Institute Genome Sequencing Center for Infectious Disease"/>
            <person name="Ma L.-J."/>
            <person name="Dead R."/>
            <person name="Young S."/>
            <person name="Zeng Q."/>
            <person name="Koehrsen M."/>
            <person name="Alvarado L."/>
            <person name="Berlin A."/>
            <person name="Chapman S.B."/>
            <person name="Chen Z."/>
            <person name="Freedman E."/>
            <person name="Gellesch M."/>
            <person name="Goldberg J."/>
            <person name="Griggs A."/>
            <person name="Gujja S."/>
            <person name="Heilman E.R."/>
            <person name="Heiman D."/>
            <person name="Hepburn T."/>
            <person name="Howarth C."/>
            <person name="Jen D."/>
            <person name="Larson L."/>
            <person name="Mehta T."/>
            <person name="Neiman D."/>
            <person name="Pearson M."/>
            <person name="Roberts A."/>
            <person name="Saif S."/>
            <person name="Shea T."/>
            <person name="Shenoy N."/>
            <person name="Sisk P."/>
            <person name="Stolte C."/>
            <person name="Sykes S."/>
            <person name="Walk T."/>
            <person name="White J."/>
            <person name="Yandava C."/>
            <person name="Haas B."/>
            <person name="Nusbaum C."/>
            <person name="Birren B."/>
        </authorList>
    </citation>
    <scope>NUCLEOTIDE SEQUENCE</scope>
    <source>
        <strain evidence="1">R3-111a-1</strain>
    </source>
</reference>
<reference evidence="3" key="1">
    <citation type="submission" date="2010-07" db="EMBL/GenBank/DDBJ databases">
        <title>The genome sequence of Gaeumannomyces graminis var. tritici strain R3-111a-1.</title>
        <authorList>
            <consortium name="The Broad Institute Genome Sequencing Platform"/>
            <person name="Ma L.-J."/>
            <person name="Dead R."/>
            <person name="Young S."/>
            <person name="Zeng Q."/>
            <person name="Koehrsen M."/>
            <person name="Alvarado L."/>
            <person name="Berlin A."/>
            <person name="Chapman S.B."/>
            <person name="Chen Z."/>
            <person name="Freedman E."/>
            <person name="Gellesch M."/>
            <person name="Goldberg J."/>
            <person name="Griggs A."/>
            <person name="Gujja S."/>
            <person name="Heilman E.R."/>
            <person name="Heiman D."/>
            <person name="Hepburn T."/>
            <person name="Howarth C."/>
            <person name="Jen D."/>
            <person name="Larson L."/>
            <person name="Mehta T."/>
            <person name="Neiman D."/>
            <person name="Pearson M."/>
            <person name="Roberts A."/>
            <person name="Saif S."/>
            <person name="Shea T."/>
            <person name="Shenoy N."/>
            <person name="Sisk P."/>
            <person name="Stolte C."/>
            <person name="Sykes S."/>
            <person name="Walk T."/>
            <person name="White J."/>
            <person name="Yandava C."/>
            <person name="Haas B."/>
            <person name="Nusbaum C."/>
            <person name="Birren B."/>
        </authorList>
    </citation>
    <scope>NUCLEOTIDE SEQUENCE [LARGE SCALE GENOMIC DNA]</scope>
    <source>
        <strain evidence="3">R3-111a-1</strain>
    </source>
</reference>
<gene>
    <name evidence="2" type="primary">20349847</name>
    <name evidence="1" type="ORF">GGTG_09389</name>
</gene>
<reference evidence="1" key="3">
    <citation type="submission" date="2010-09" db="EMBL/GenBank/DDBJ databases">
        <title>Annotation of Gaeumannomyces graminis var. tritici R3-111a-1.</title>
        <authorList>
            <consortium name="The Broad Institute Genome Sequencing Platform"/>
            <person name="Ma L.-J."/>
            <person name="Dead R."/>
            <person name="Young S.K."/>
            <person name="Zeng Q."/>
            <person name="Gargeya S."/>
            <person name="Fitzgerald M."/>
            <person name="Haas B."/>
            <person name="Abouelleil A."/>
            <person name="Alvarado L."/>
            <person name="Arachchi H.M."/>
            <person name="Berlin A."/>
            <person name="Brown A."/>
            <person name="Chapman S.B."/>
            <person name="Chen Z."/>
            <person name="Dunbar C."/>
            <person name="Freedman E."/>
            <person name="Gearin G."/>
            <person name="Gellesch M."/>
            <person name="Goldberg J."/>
            <person name="Griggs A."/>
            <person name="Gujja S."/>
            <person name="Heiman D."/>
            <person name="Howarth C."/>
            <person name="Larson L."/>
            <person name="Lui A."/>
            <person name="MacDonald P.J.P."/>
            <person name="Mehta T."/>
            <person name="Montmayeur A."/>
            <person name="Murphy C."/>
            <person name="Neiman D."/>
            <person name="Pearson M."/>
            <person name="Priest M."/>
            <person name="Roberts A."/>
            <person name="Saif S."/>
            <person name="Shea T."/>
            <person name="Shenoy N."/>
            <person name="Sisk P."/>
            <person name="Stolte C."/>
            <person name="Sykes S."/>
            <person name="Yandava C."/>
            <person name="Wortman J."/>
            <person name="Nusbaum C."/>
            <person name="Birren B."/>
        </authorList>
    </citation>
    <scope>NUCLEOTIDE SEQUENCE</scope>
    <source>
        <strain evidence="1">R3-111a-1</strain>
    </source>
</reference>
<protein>
    <submittedName>
        <fullName evidence="1 2">Uncharacterized protein</fullName>
    </submittedName>
</protein>
<keyword evidence="3" id="KW-1185">Reference proteome</keyword>
<dbReference type="HOGENOM" id="CLU_2849833_0_0_1"/>